<evidence type="ECO:0000313" key="8">
    <source>
        <dbReference type="Proteomes" id="UP000215509"/>
    </source>
</evidence>
<organism evidence="7 8">
    <name type="scientific">Paenibacillus rigui</name>
    <dbReference type="NCBI Taxonomy" id="554312"/>
    <lineage>
        <taxon>Bacteria</taxon>
        <taxon>Bacillati</taxon>
        <taxon>Bacillota</taxon>
        <taxon>Bacilli</taxon>
        <taxon>Bacillales</taxon>
        <taxon>Paenibacillaceae</taxon>
        <taxon>Paenibacillus</taxon>
    </lineage>
</organism>
<dbReference type="PROSITE" id="PS00059">
    <property type="entry name" value="ADH_ZINC"/>
    <property type="match status" value="1"/>
</dbReference>
<dbReference type="OrthoDB" id="9777057at2"/>
<evidence type="ECO:0000256" key="3">
    <source>
        <dbReference type="ARBA" id="ARBA00023002"/>
    </source>
</evidence>
<comment type="similarity">
    <text evidence="4">Belongs to the zinc-containing alcohol dehydrogenase family.</text>
</comment>
<evidence type="ECO:0000313" key="7">
    <source>
        <dbReference type="EMBL" id="OXM87251.1"/>
    </source>
</evidence>
<evidence type="ECO:0000256" key="1">
    <source>
        <dbReference type="ARBA" id="ARBA00022723"/>
    </source>
</evidence>
<proteinExistence type="inferred from homology"/>
<dbReference type="Gene3D" id="3.90.180.10">
    <property type="entry name" value="Medium-chain alcohol dehydrogenases, catalytic domain"/>
    <property type="match status" value="1"/>
</dbReference>
<protein>
    <submittedName>
        <fullName evidence="7">Alcohol dehydrogenase</fullName>
    </submittedName>
</protein>
<name>A0A229UVE9_9BACL</name>
<evidence type="ECO:0000256" key="2">
    <source>
        <dbReference type="ARBA" id="ARBA00022833"/>
    </source>
</evidence>
<dbReference type="CDD" id="cd08261">
    <property type="entry name" value="Zn_ADH7"/>
    <property type="match status" value="1"/>
</dbReference>
<dbReference type="GO" id="GO:0016491">
    <property type="term" value="F:oxidoreductase activity"/>
    <property type="evidence" value="ECO:0007669"/>
    <property type="project" value="UniProtKB-KW"/>
</dbReference>
<dbReference type="GO" id="GO:0008270">
    <property type="term" value="F:zinc ion binding"/>
    <property type="evidence" value="ECO:0007669"/>
    <property type="project" value="InterPro"/>
</dbReference>
<keyword evidence="1 4" id="KW-0479">Metal-binding</keyword>
<keyword evidence="3" id="KW-0560">Oxidoreductase</keyword>
<evidence type="ECO:0000259" key="5">
    <source>
        <dbReference type="Pfam" id="PF00107"/>
    </source>
</evidence>
<dbReference type="InterPro" id="IPR011032">
    <property type="entry name" value="GroES-like_sf"/>
</dbReference>
<dbReference type="SUPFAM" id="SSF51735">
    <property type="entry name" value="NAD(P)-binding Rossmann-fold domains"/>
    <property type="match status" value="1"/>
</dbReference>
<dbReference type="PANTHER" id="PTHR43401:SF3">
    <property type="entry name" value="L-GALACTONATE-5-DEHYDROGENASE"/>
    <property type="match status" value="1"/>
</dbReference>
<dbReference type="InterPro" id="IPR036291">
    <property type="entry name" value="NAD(P)-bd_dom_sf"/>
</dbReference>
<dbReference type="RefSeq" id="WP_094013999.1">
    <property type="nucleotide sequence ID" value="NZ_NMQW01000008.1"/>
</dbReference>
<feature type="domain" description="Alcohol dehydrogenase-like N-terminal" evidence="6">
    <location>
        <begin position="24"/>
        <end position="131"/>
    </location>
</feature>
<dbReference type="Gene3D" id="3.40.50.720">
    <property type="entry name" value="NAD(P)-binding Rossmann-like Domain"/>
    <property type="match status" value="1"/>
</dbReference>
<dbReference type="InterPro" id="IPR013149">
    <property type="entry name" value="ADH-like_C"/>
</dbReference>
<dbReference type="PANTHER" id="PTHR43401">
    <property type="entry name" value="L-THREONINE 3-DEHYDROGENASE"/>
    <property type="match status" value="1"/>
</dbReference>
<accession>A0A229UVE9</accession>
<dbReference type="Pfam" id="PF08240">
    <property type="entry name" value="ADH_N"/>
    <property type="match status" value="1"/>
</dbReference>
<dbReference type="Pfam" id="PF00107">
    <property type="entry name" value="ADH_zinc_N"/>
    <property type="match status" value="1"/>
</dbReference>
<keyword evidence="2 4" id="KW-0862">Zinc</keyword>
<comment type="caution">
    <text evidence="7">The sequence shown here is derived from an EMBL/GenBank/DDBJ whole genome shotgun (WGS) entry which is preliminary data.</text>
</comment>
<dbReference type="InterPro" id="IPR002328">
    <property type="entry name" value="ADH_Zn_CS"/>
</dbReference>
<dbReference type="AlphaFoldDB" id="A0A229UVE9"/>
<dbReference type="InterPro" id="IPR050129">
    <property type="entry name" value="Zn_alcohol_dh"/>
</dbReference>
<evidence type="ECO:0000256" key="4">
    <source>
        <dbReference type="RuleBase" id="RU361277"/>
    </source>
</evidence>
<dbReference type="EMBL" id="NMQW01000008">
    <property type="protein sequence ID" value="OXM87251.1"/>
    <property type="molecule type" value="Genomic_DNA"/>
</dbReference>
<sequence>MRTIVCEEPNRFAMKETGMPTALEGEALIRIRRIGICGTDLHAYRGNQPFFEYPRILGHELAGEIVEIGSNSRGLQPGDTVTIMPYLECGRCIACRTGKTNCCTQMRVLGVHQDGGMREYMTVPADHLLKADGLSLEQTAIVECLSIGAHAVRRADIAPSEFALVIGAGPIGLGVMKFAKLAGAQVIALDINDARLQYCKDWAPADYTVNVKNDPVKEIEAITGGDFPTVVFDATGNAKSMESAFQYVSHGGRLVYVGLVKADISFHDPEFHKRELTVMGSRNATIVDFEHVIDSLRSGQIDTDSFITHRVGFEDMIGAYESWLKPETGVIKAIVEL</sequence>
<keyword evidence="8" id="KW-1185">Reference proteome</keyword>
<dbReference type="Proteomes" id="UP000215509">
    <property type="component" value="Unassembled WGS sequence"/>
</dbReference>
<evidence type="ECO:0000259" key="6">
    <source>
        <dbReference type="Pfam" id="PF08240"/>
    </source>
</evidence>
<comment type="cofactor">
    <cofactor evidence="4">
        <name>Zn(2+)</name>
        <dbReference type="ChEBI" id="CHEBI:29105"/>
    </cofactor>
</comment>
<dbReference type="SUPFAM" id="SSF50129">
    <property type="entry name" value="GroES-like"/>
    <property type="match status" value="1"/>
</dbReference>
<gene>
    <name evidence="7" type="ORF">CF651_06300</name>
</gene>
<feature type="domain" description="Alcohol dehydrogenase-like C-terminal" evidence="5">
    <location>
        <begin position="170"/>
        <end position="295"/>
    </location>
</feature>
<dbReference type="InterPro" id="IPR013154">
    <property type="entry name" value="ADH-like_N"/>
</dbReference>
<reference evidence="7 8" key="1">
    <citation type="submission" date="2017-07" db="EMBL/GenBank/DDBJ databases">
        <title>Genome sequencing and assembly of Paenibacillus rigui.</title>
        <authorList>
            <person name="Mayilraj S."/>
        </authorList>
    </citation>
    <scope>NUCLEOTIDE SEQUENCE [LARGE SCALE GENOMIC DNA]</scope>
    <source>
        <strain evidence="7 8">JCM 16352</strain>
    </source>
</reference>